<dbReference type="EMBL" id="DVFV01000127">
    <property type="protein sequence ID" value="HIQ91436.1"/>
    <property type="molecule type" value="Genomic_DNA"/>
</dbReference>
<reference evidence="2" key="1">
    <citation type="submission" date="2020-10" db="EMBL/GenBank/DDBJ databases">
        <authorList>
            <person name="Gilroy R."/>
        </authorList>
    </citation>
    <scope>NUCLEOTIDE SEQUENCE</scope>
    <source>
        <strain evidence="2">CHK147-3167</strain>
    </source>
</reference>
<gene>
    <name evidence="2" type="ORF">IAB27_07445</name>
</gene>
<dbReference type="InterPro" id="IPR001387">
    <property type="entry name" value="Cro/C1-type_HTH"/>
</dbReference>
<proteinExistence type="predicted"/>
<sequence>MVGLFHDFIRQIQSDKVRYNFSVETLYKISIALNVSLDDLVKKENSDLTNAH</sequence>
<accession>A0A9D0ZRZ8</accession>
<evidence type="ECO:0000313" key="3">
    <source>
        <dbReference type="Proteomes" id="UP000886786"/>
    </source>
</evidence>
<organism evidence="2 3">
    <name type="scientific">Candidatus Coprosoma intestinipullorum</name>
    <dbReference type="NCBI Taxonomy" id="2840752"/>
    <lineage>
        <taxon>Bacteria</taxon>
        <taxon>Bacillati</taxon>
        <taxon>Bacillota</taxon>
        <taxon>Bacillota incertae sedis</taxon>
        <taxon>Candidatus Coprosoma</taxon>
    </lineage>
</organism>
<evidence type="ECO:0000313" key="2">
    <source>
        <dbReference type="EMBL" id="HIQ91436.1"/>
    </source>
</evidence>
<feature type="domain" description="HTH cro/C1-type" evidence="1">
    <location>
        <begin position="18"/>
        <end position="40"/>
    </location>
</feature>
<dbReference type="AlphaFoldDB" id="A0A9D0ZRZ8"/>
<name>A0A9D0ZRZ8_9FIRM</name>
<protein>
    <recommendedName>
        <fullName evidence="1">HTH cro/C1-type domain-containing protein</fullName>
    </recommendedName>
</protein>
<dbReference type="GO" id="GO:0003677">
    <property type="term" value="F:DNA binding"/>
    <property type="evidence" value="ECO:0007669"/>
    <property type="project" value="InterPro"/>
</dbReference>
<evidence type="ECO:0000259" key="1">
    <source>
        <dbReference type="PROSITE" id="PS50943"/>
    </source>
</evidence>
<comment type="caution">
    <text evidence="2">The sequence shown here is derived from an EMBL/GenBank/DDBJ whole genome shotgun (WGS) entry which is preliminary data.</text>
</comment>
<dbReference type="InterPro" id="IPR010982">
    <property type="entry name" value="Lambda_DNA-bd_dom_sf"/>
</dbReference>
<dbReference type="Proteomes" id="UP000886786">
    <property type="component" value="Unassembled WGS sequence"/>
</dbReference>
<reference evidence="2" key="2">
    <citation type="journal article" date="2021" name="PeerJ">
        <title>Extensive microbial diversity within the chicken gut microbiome revealed by metagenomics and culture.</title>
        <authorList>
            <person name="Gilroy R."/>
            <person name="Ravi A."/>
            <person name="Getino M."/>
            <person name="Pursley I."/>
            <person name="Horton D.L."/>
            <person name="Alikhan N.F."/>
            <person name="Baker D."/>
            <person name="Gharbi K."/>
            <person name="Hall N."/>
            <person name="Watson M."/>
            <person name="Adriaenssens E.M."/>
            <person name="Foster-Nyarko E."/>
            <person name="Jarju S."/>
            <person name="Secka A."/>
            <person name="Antonio M."/>
            <person name="Oren A."/>
            <person name="Chaudhuri R.R."/>
            <person name="La Ragione R."/>
            <person name="Hildebrand F."/>
            <person name="Pallen M.J."/>
        </authorList>
    </citation>
    <scope>NUCLEOTIDE SEQUENCE</scope>
    <source>
        <strain evidence="2">CHK147-3167</strain>
    </source>
</reference>
<dbReference type="Gene3D" id="1.10.260.40">
    <property type="entry name" value="lambda repressor-like DNA-binding domains"/>
    <property type="match status" value="1"/>
</dbReference>
<dbReference type="PROSITE" id="PS50943">
    <property type="entry name" value="HTH_CROC1"/>
    <property type="match status" value="1"/>
</dbReference>